<sequence>MIMIINCINVSKLVMAVTNTPSPLLDPAPPSGGLFGGNMVAKNKIHGRRMRQPLQQLHNRCFFQQLAVSPPGTKYVSVTAGTKTWLIHLVTSEDR</sequence>
<keyword evidence="2" id="KW-1185">Reference proteome</keyword>
<protein>
    <submittedName>
        <fullName evidence="1">Uncharacterized protein</fullName>
    </submittedName>
</protein>
<dbReference type="AlphaFoldDB" id="A9MG57"/>
<name>A9MG57_SALAR</name>
<dbReference type="Proteomes" id="UP000002084">
    <property type="component" value="Chromosome"/>
</dbReference>
<dbReference type="EMBL" id="CP000880">
    <property type="protein sequence ID" value="ABX21619.1"/>
    <property type="molecule type" value="Genomic_DNA"/>
</dbReference>
<accession>A9MG57</accession>
<dbReference type="HOGENOM" id="CLU_2371109_0_0_6"/>
<dbReference type="KEGG" id="ses:SARI_01732"/>
<proteinExistence type="predicted"/>
<organism evidence="1 2">
    <name type="scientific">Salmonella arizonae (strain ATCC BAA-731 / CDC346-86 / RSK2980)</name>
    <dbReference type="NCBI Taxonomy" id="41514"/>
    <lineage>
        <taxon>Bacteria</taxon>
        <taxon>Pseudomonadati</taxon>
        <taxon>Pseudomonadota</taxon>
        <taxon>Gammaproteobacteria</taxon>
        <taxon>Enterobacterales</taxon>
        <taxon>Enterobacteriaceae</taxon>
        <taxon>Salmonella</taxon>
    </lineage>
</organism>
<evidence type="ECO:0000313" key="1">
    <source>
        <dbReference type="EMBL" id="ABX21619.1"/>
    </source>
</evidence>
<gene>
    <name evidence="1" type="ordered locus">SARI_01732</name>
</gene>
<reference evidence="1 2" key="1">
    <citation type="submission" date="2007-11" db="EMBL/GenBank/DDBJ databases">
        <authorList>
            <consortium name="The Salmonella enterica serovar Arizonae Genome Sequencing Project"/>
            <person name="McClelland M."/>
            <person name="Sanderson E.K."/>
            <person name="Porwollik S."/>
            <person name="Spieth J."/>
            <person name="Clifton W.S."/>
            <person name="Fulton R."/>
            <person name="Chunyan W."/>
            <person name="Wollam A."/>
            <person name="Shah N."/>
            <person name="Pepin K."/>
            <person name="Bhonagiri V."/>
            <person name="Nash W."/>
            <person name="Johnson M."/>
            <person name="Thiruvilangam P."/>
            <person name="Wilson R."/>
        </authorList>
    </citation>
    <scope>NUCLEOTIDE SEQUENCE [LARGE SCALE GENOMIC DNA]</scope>
    <source>
        <strain evidence="2">ATCC BAA-731 / CDC346-86 / RSK2980</strain>
    </source>
</reference>
<evidence type="ECO:0000313" key="2">
    <source>
        <dbReference type="Proteomes" id="UP000002084"/>
    </source>
</evidence>